<dbReference type="Gene3D" id="3.30.70.1290">
    <property type="entry name" value="Transposase IS200-like"/>
    <property type="match status" value="1"/>
</dbReference>
<dbReference type="GO" id="GO:0006313">
    <property type="term" value="P:DNA transposition"/>
    <property type="evidence" value="ECO:0007669"/>
    <property type="project" value="InterPro"/>
</dbReference>
<name>A0A5C6CL48_9BACT</name>
<reference evidence="2 3" key="1">
    <citation type="submission" date="2019-02" db="EMBL/GenBank/DDBJ databases">
        <title>Deep-cultivation of Planctomycetes and their phenomic and genomic characterization uncovers novel biology.</title>
        <authorList>
            <person name="Wiegand S."/>
            <person name="Jogler M."/>
            <person name="Boedeker C."/>
            <person name="Pinto D."/>
            <person name="Vollmers J."/>
            <person name="Rivas-Marin E."/>
            <person name="Kohn T."/>
            <person name="Peeters S.H."/>
            <person name="Heuer A."/>
            <person name="Rast P."/>
            <person name="Oberbeckmann S."/>
            <person name="Bunk B."/>
            <person name="Jeske O."/>
            <person name="Meyerdierks A."/>
            <person name="Storesund J.E."/>
            <person name="Kallscheuer N."/>
            <person name="Luecker S."/>
            <person name="Lage O.M."/>
            <person name="Pohl T."/>
            <person name="Merkel B.J."/>
            <person name="Hornburger P."/>
            <person name="Mueller R.-W."/>
            <person name="Bruemmer F."/>
            <person name="Labrenz M."/>
            <person name="Spormann A.M."/>
            <person name="Op Den Camp H."/>
            <person name="Overmann J."/>
            <person name="Amann R."/>
            <person name="Jetten M.S.M."/>
            <person name="Mascher T."/>
            <person name="Medema M.H."/>
            <person name="Devos D.P."/>
            <person name="Kaster A.-K."/>
            <person name="Ovreas L."/>
            <person name="Rohde M."/>
            <person name="Galperin M.Y."/>
            <person name="Jogler C."/>
        </authorList>
    </citation>
    <scope>NUCLEOTIDE SEQUENCE [LARGE SCALE GENOMIC DNA]</scope>
    <source>
        <strain evidence="2 3">Pla52o</strain>
    </source>
</reference>
<dbReference type="AlphaFoldDB" id="A0A5C6CL48"/>
<dbReference type="InterPro" id="IPR036515">
    <property type="entry name" value="Transposase_17_sf"/>
</dbReference>
<evidence type="ECO:0000313" key="2">
    <source>
        <dbReference type="EMBL" id="TWU25330.1"/>
    </source>
</evidence>
<organism evidence="2 3">
    <name type="scientific">Novipirellula galeiformis</name>
    <dbReference type="NCBI Taxonomy" id="2528004"/>
    <lineage>
        <taxon>Bacteria</taxon>
        <taxon>Pseudomonadati</taxon>
        <taxon>Planctomycetota</taxon>
        <taxon>Planctomycetia</taxon>
        <taxon>Pirellulales</taxon>
        <taxon>Pirellulaceae</taxon>
        <taxon>Novipirellula</taxon>
    </lineage>
</organism>
<dbReference type="RefSeq" id="WP_146593971.1">
    <property type="nucleotide sequence ID" value="NZ_SJPT01000002.1"/>
</dbReference>
<dbReference type="GO" id="GO:0043565">
    <property type="term" value="F:sequence-specific DNA binding"/>
    <property type="evidence" value="ECO:0007669"/>
    <property type="project" value="InterPro"/>
</dbReference>
<feature type="domain" description="Transposase IS200-like" evidence="1">
    <location>
        <begin position="9"/>
        <end position="123"/>
    </location>
</feature>
<dbReference type="Gene3D" id="1.10.1750.10">
    <property type="match status" value="1"/>
</dbReference>
<dbReference type="OrthoDB" id="278793at2"/>
<dbReference type="EMBL" id="SJPT01000002">
    <property type="protein sequence ID" value="TWU25330.1"/>
    <property type="molecule type" value="Genomic_DNA"/>
</dbReference>
<protein>
    <submittedName>
        <fullName evidence="2">Chromosomal replication initiation protein</fullName>
    </submittedName>
</protein>
<sequence length="329" mass="37775">MARQLRVQFPGAIYHIVTRGDGRRPLFHDDGHYDRMTKGLKEEVTRSGWKILAFCWMPNHIHLLLQTPEPNLARGMQHWLSGFANWYAKRNRRVGHLFQGRYKAFLVEDAGYFWSLSRYIHLNPCSGTRPLAITPDAWEHSSYGGYARKTSRVDWIVYDELHQYWVAANGGKDPARAYRQYVSDGLELPENPLSQALSGWVLGSEAFLKKAITMAQSSDTLKRQRTTRRLKAVTCEEIMKATGAYYDVNEADYIGFRSAAAGRDIAALLCHRWTGEPLSKLSERFGLSHPDSASNLVRRAKKRETESKSYRKAIQEIEYNLDLETENLT</sequence>
<dbReference type="InterPro" id="IPR010921">
    <property type="entry name" value="Trp_repressor/repl_initiator"/>
</dbReference>
<dbReference type="PANTHER" id="PTHR34322:SF2">
    <property type="entry name" value="TRANSPOSASE IS200-LIKE DOMAIN-CONTAINING PROTEIN"/>
    <property type="match status" value="1"/>
</dbReference>
<dbReference type="PANTHER" id="PTHR34322">
    <property type="entry name" value="TRANSPOSASE, Y1_TNP DOMAIN-CONTAINING"/>
    <property type="match status" value="1"/>
</dbReference>
<dbReference type="InterPro" id="IPR002686">
    <property type="entry name" value="Transposase_17"/>
</dbReference>
<comment type="caution">
    <text evidence="2">The sequence shown here is derived from an EMBL/GenBank/DDBJ whole genome shotgun (WGS) entry which is preliminary data.</text>
</comment>
<accession>A0A5C6CL48</accession>
<dbReference type="Pfam" id="PF01797">
    <property type="entry name" value="Y1_Tnp"/>
    <property type="match status" value="1"/>
</dbReference>
<dbReference type="GO" id="GO:0004803">
    <property type="term" value="F:transposase activity"/>
    <property type="evidence" value="ECO:0007669"/>
    <property type="project" value="InterPro"/>
</dbReference>
<dbReference type="Proteomes" id="UP000316304">
    <property type="component" value="Unassembled WGS sequence"/>
</dbReference>
<evidence type="ECO:0000313" key="3">
    <source>
        <dbReference type="Proteomes" id="UP000316304"/>
    </source>
</evidence>
<proteinExistence type="predicted"/>
<evidence type="ECO:0000259" key="1">
    <source>
        <dbReference type="SMART" id="SM01321"/>
    </source>
</evidence>
<dbReference type="SMART" id="SM01321">
    <property type="entry name" value="Y1_Tnp"/>
    <property type="match status" value="1"/>
</dbReference>
<dbReference type="SUPFAM" id="SSF143422">
    <property type="entry name" value="Transposase IS200-like"/>
    <property type="match status" value="1"/>
</dbReference>
<gene>
    <name evidence="2" type="ORF">Pla52o_16290</name>
</gene>
<dbReference type="SUPFAM" id="SSF48295">
    <property type="entry name" value="TrpR-like"/>
    <property type="match status" value="1"/>
</dbReference>
<keyword evidence="3" id="KW-1185">Reference proteome</keyword>